<dbReference type="AlphaFoldDB" id="A0A0V0HDT8"/>
<dbReference type="EMBL" id="GEDG01021530">
    <property type="protein sequence ID" value="JAP18231.1"/>
    <property type="molecule type" value="Transcribed_RNA"/>
</dbReference>
<evidence type="ECO:0000313" key="1">
    <source>
        <dbReference type="EMBL" id="JAP18231.1"/>
    </source>
</evidence>
<reference evidence="1" key="1">
    <citation type="submission" date="2015-12" db="EMBL/GenBank/DDBJ databases">
        <title>Gene expression during late stages of embryo sac development: a critical building block for successful pollen-pistil interactions.</title>
        <authorList>
            <person name="Liu Y."/>
            <person name="Joly V."/>
            <person name="Sabar M."/>
            <person name="Matton D.P."/>
        </authorList>
    </citation>
    <scope>NUCLEOTIDE SEQUENCE</scope>
</reference>
<organism evidence="1">
    <name type="scientific">Solanum chacoense</name>
    <name type="common">Chaco potato</name>
    <dbReference type="NCBI Taxonomy" id="4108"/>
    <lineage>
        <taxon>Eukaryota</taxon>
        <taxon>Viridiplantae</taxon>
        <taxon>Streptophyta</taxon>
        <taxon>Embryophyta</taxon>
        <taxon>Tracheophyta</taxon>
        <taxon>Spermatophyta</taxon>
        <taxon>Magnoliopsida</taxon>
        <taxon>eudicotyledons</taxon>
        <taxon>Gunneridae</taxon>
        <taxon>Pentapetalae</taxon>
        <taxon>asterids</taxon>
        <taxon>lamiids</taxon>
        <taxon>Solanales</taxon>
        <taxon>Solanaceae</taxon>
        <taxon>Solanoideae</taxon>
        <taxon>Solaneae</taxon>
        <taxon>Solanum</taxon>
    </lineage>
</organism>
<sequence>MGFPCHPKKNKIVMSEITYQVTLSTKTWKDRKKSPYIFASQVSVECVLMTYIQNQTLDDKYTSSNSEILNVSWY</sequence>
<accession>A0A0V0HDT8</accession>
<proteinExistence type="predicted"/>
<protein>
    <submittedName>
        <fullName evidence="1">Putative ovule protein</fullName>
    </submittedName>
</protein>
<name>A0A0V0HDT8_SOLCH</name>